<feature type="transmembrane region" description="Helical" evidence="1">
    <location>
        <begin position="88"/>
        <end position="110"/>
    </location>
</feature>
<keyword evidence="3" id="KW-1185">Reference proteome</keyword>
<dbReference type="Proteomes" id="UP001589611">
    <property type="component" value="Unassembled WGS sequence"/>
</dbReference>
<reference evidence="2 3" key="1">
    <citation type="submission" date="2024-09" db="EMBL/GenBank/DDBJ databases">
        <authorList>
            <person name="Sun Q."/>
            <person name="Mori K."/>
        </authorList>
    </citation>
    <scope>NUCLEOTIDE SEQUENCE [LARGE SCALE GENOMIC DNA]</scope>
    <source>
        <strain evidence="2 3">JCM 1342</strain>
    </source>
</reference>
<accession>A0ABV5T2G4</accession>
<dbReference type="RefSeq" id="WP_344715150.1">
    <property type="nucleotide sequence ID" value="NZ_BAAAWH010000001.1"/>
</dbReference>
<evidence type="ECO:0000256" key="1">
    <source>
        <dbReference type="SAM" id="Phobius"/>
    </source>
</evidence>
<feature type="transmembrane region" description="Helical" evidence="1">
    <location>
        <begin position="249"/>
        <end position="269"/>
    </location>
</feature>
<dbReference type="InterPro" id="IPR047928">
    <property type="entry name" value="Perm_prefix_1"/>
</dbReference>
<comment type="caution">
    <text evidence="2">The sequence shown here is derived from an EMBL/GenBank/DDBJ whole genome shotgun (WGS) entry which is preliminary data.</text>
</comment>
<protein>
    <submittedName>
        <fullName evidence="2">Permease prefix domain 1-containing protein</fullName>
    </submittedName>
</protein>
<dbReference type="Pfam" id="PF22564">
    <property type="entry name" value="HAAS"/>
    <property type="match status" value="1"/>
</dbReference>
<organism evidence="2 3">
    <name type="scientific">Microbacterium terregens</name>
    <dbReference type="NCBI Taxonomy" id="69363"/>
    <lineage>
        <taxon>Bacteria</taxon>
        <taxon>Bacillati</taxon>
        <taxon>Actinomycetota</taxon>
        <taxon>Actinomycetes</taxon>
        <taxon>Micrococcales</taxon>
        <taxon>Microbacteriaceae</taxon>
        <taxon>Microbacterium</taxon>
    </lineage>
</organism>
<feature type="transmembrane region" description="Helical" evidence="1">
    <location>
        <begin position="177"/>
        <end position="198"/>
    </location>
</feature>
<sequence length="322" mass="34177">MTATTLTERYVAAAMRTVPEKQRADLRAELRASIEDQVDARVGDGEPQGAAEIAVLTELGDPDKLAAGYTDRSLYLIGPRHYLDWWRLLKLLLAIVLPVAAVGVALGQILSGAGVGEVIGSVIATLISVAVNLAFWTTLVFVIVERTGADSGKEFTVWTVDQLPEPGPRGVGFGDMLATLVFLAIAAGAIIWDLTIGFVPPSVTATDAPLSFLNPGLWPWWIAGLFVLMGLEAALAVVVYLVGRWTPPFAIVNAVLALAVAIPALVLLAQGQLLNPDYFPTLVPDDGATVTAIVSVVTGFIFAGVALWDIVDVTIKTVRARR</sequence>
<keyword evidence="1" id="KW-1133">Transmembrane helix</keyword>
<evidence type="ECO:0000313" key="3">
    <source>
        <dbReference type="Proteomes" id="UP001589611"/>
    </source>
</evidence>
<keyword evidence="1" id="KW-0812">Transmembrane</keyword>
<feature type="transmembrane region" description="Helical" evidence="1">
    <location>
        <begin position="122"/>
        <end position="144"/>
    </location>
</feature>
<dbReference type="NCBIfam" id="NF038403">
    <property type="entry name" value="perm_prefix_1"/>
    <property type="match status" value="1"/>
</dbReference>
<dbReference type="EMBL" id="JBHMBE010000004">
    <property type="protein sequence ID" value="MFB9646800.1"/>
    <property type="molecule type" value="Genomic_DNA"/>
</dbReference>
<feature type="transmembrane region" description="Helical" evidence="1">
    <location>
        <begin position="289"/>
        <end position="311"/>
    </location>
</feature>
<evidence type="ECO:0000313" key="2">
    <source>
        <dbReference type="EMBL" id="MFB9646800.1"/>
    </source>
</evidence>
<proteinExistence type="predicted"/>
<gene>
    <name evidence="2" type="ORF">ACFFPJ_13440</name>
</gene>
<keyword evidence="1" id="KW-0472">Membrane</keyword>
<feature type="transmembrane region" description="Helical" evidence="1">
    <location>
        <begin position="218"/>
        <end position="242"/>
    </location>
</feature>
<name>A0ABV5T2G4_9MICO</name>